<feature type="domain" description="OmpR/PhoB-type" evidence="7">
    <location>
        <begin position="134"/>
        <end position="231"/>
    </location>
</feature>
<dbReference type="InterPro" id="IPR016032">
    <property type="entry name" value="Sig_transdc_resp-reg_C-effctor"/>
</dbReference>
<keyword evidence="9" id="KW-1185">Reference proteome</keyword>
<evidence type="ECO:0000256" key="4">
    <source>
        <dbReference type="PROSITE-ProRule" id="PRU00169"/>
    </source>
</evidence>
<keyword evidence="3 5" id="KW-0238">DNA-binding</keyword>
<dbReference type="CDD" id="cd00383">
    <property type="entry name" value="trans_reg_C"/>
    <property type="match status" value="1"/>
</dbReference>
<dbReference type="InterPro" id="IPR001789">
    <property type="entry name" value="Sig_transdc_resp-reg_receiver"/>
</dbReference>
<dbReference type="PROSITE" id="PS51755">
    <property type="entry name" value="OMPR_PHOB"/>
    <property type="match status" value="1"/>
</dbReference>
<dbReference type="InterPro" id="IPR001867">
    <property type="entry name" value="OmpR/PhoB-type_DNA-bd"/>
</dbReference>
<dbReference type="InterPro" id="IPR039420">
    <property type="entry name" value="WalR-like"/>
</dbReference>
<dbReference type="SMART" id="SM00862">
    <property type="entry name" value="Trans_reg_C"/>
    <property type="match status" value="1"/>
</dbReference>
<dbReference type="Pfam" id="PF00072">
    <property type="entry name" value="Response_reg"/>
    <property type="match status" value="1"/>
</dbReference>
<dbReference type="RefSeq" id="WP_188089232.1">
    <property type="nucleotide sequence ID" value="NZ_JACVFC010000002.1"/>
</dbReference>
<evidence type="ECO:0000313" key="8">
    <source>
        <dbReference type="EMBL" id="MBC9932097.1"/>
    </source>
</evidence>
<dbReference type="PROSITE" id="PS50110">
    <property type="entry name" value="RESPONSE_REGULATORY"/>
    <property type="match status" value="1"/>
</dbReference>
<dbReference type="PANTHER" id="PTHR48111">
    <property type="entry name" value="REGULATOR OF RPOS"/>
    <property type="match status" value="1"/>
</dbReference>
<dbReference type="Gene3D" id="3.40.50.2300">
    <property type="match status" value="1"/>
</dbReference>
<dbReference type="SMART" id="SM00448">
    <property type="entry name" value="REC"/>
    <property type="match status" value="1"/>
</dbReference>
<dbReference type="Pfam" id="PF00486">
    <property type="entry name" value="Trans_reg_C"/>
    <property type="match status" value="1"/>
</dbReference>
<comment type="caution">
    <text evidence="8">The sequence shown here is derived from an EMBL/GenBank/DDBJ whole genome shotgun (WGS) entry which is preliminary data.</text>
</comment>
<keyword evidence="1 4" id="KW-0597">Phosphoprotein</keyword>
<dbReference type="Gene3D" id="1.10.10.10">
    <property type="entry name" value="Winged helix-like DNA-binding domain superfamily/Winged helix DNA-binding domain"/>
    <property type="match status" value="1"/>
</dbReference>
<dbReference type="SUPFAM" id="SSF52172">
    <property type="entry name" value="CheY-like"/>
    <property type="match status" value="1"/>
</dbReference>
<evidence type="ECO:0000256" key="5">
    <source>
        <dbReference type="PROSITE-ProRule" id="PRU01091"/>
    </source>
</evidence>
<keyword evidence="2" id="KW-0902">Two-component regulatory system</keyword>
<dbReference type="CDD" id="cd17574">
    <property type="entry name" value="REC_OmpR"/>
    <property type="match status" value="1"/>
</dbReference>
<gene>
    <name evidence="8" type="ORF">ICL07_17055</name>
</gene>
<sequence length="231" mass="26501">MIPQQIRLLLVEDEAILAGVVKETLEMKGFEVIYAADGQEGWQLYRQHRPDVCVIDIMMPRKDGLTLVQEIRATDPHTPLIFLTAKSEVQDVLKGFHAGADDYIKKPFSMEELMLRIHALLKRTLPPAATPISQGQIRLGGYLFDYPRQELHFGGEPQRLSQREADLLKMLADNANNITSRKEMLLSIWGDDSFFNARNMDVYITRIRKYLRHDPSVQIVNVRGRGFKLLI</sequence>
<dbReference type="InterPro" id="IPR011006">
    <property type="entry name" value="CheY-like_superfamily"/>
</dbReference>
<reference evidence="8 9" key="1">
    <citation type="submission" date="2020-09" db="EMBL/GenBank/DDBJ databases">
        <title>Genome sequences of type strains of Chitinophaga qingshengii and Chitinophaga varians.</title>
        <authorList>
            <person name="Kittiwongwattana C."/>
        </authorList>
    </citation>
    <scope>NUCLEOTIDE SEQUENCE [LARGE SCALE GENOMIC DNA]</scope>
    <source>
        <strain evidence="8 9">JCM 30026</strain>
    </source>
</reference>
<name>A0ABR7TRB3_9BACT</name>
<dbReference type="PANTHER" id="PTHR48111:SF40">
    <property type="entry name" value="PHOSPHATE REGULON TRANSCRIPTIONAL REGULATORY PROTEIN PHOB"/>
    <property type="match status" value="1"/>
</dbReference>
<feature type="DNA-binding region" description="OmpR/PhoB-type" evidence="5">
    <location>
        <begin position="134"/>
        <end position="231"/>
    </location>
</feature>
<feature type="modified residue" description="4-aspartylphosphate" evidence="4">
    <location>
        <position position="56"/>
    </location>
</feature>
<dbReference type="Proteomes" id="UP000659124">
    <property type="component" value="Unassembled WGS sequence"/>
</dbReference>
<organism evidence="8 9">
    <name type="scientific">Chitinophaga qingshengii</name>
    <dbReference type="NCBI Taxonomy" id="1569794"/>
    <lineage>
        <taxon>Bacteria</taxon>
        <taxon>Pseudomonadati</taxon>
        <taxon>Bacteroidota</taxon>
        <taxon>Chitinophagia</taxon>
        <taxon>Chitinophagales</taxon>
        <taxon>Chitinophagaceae</taxon>
        <taxon>Chitinophaga</taxon>
    </lineage>
</organism>
<dbReference type="EMBL" id="JACVFC010000002">
    <property type="protein sequence ID" value="MBC9932097.1"/>
    <property type="molecule type" value="Genomic_DNA"/>
</dbReference>
<dbReference type="Gene3D" id="6.10.250.690">
    <property type="match status" value="1"/>
</dbReference>
<evidence type="ECO:0000259" key="7">
    <source>
        <dbReference type="PROSITE" id="PS51755"/>
    </source>
</evidence>
<evidence type="ECO:0000313" key="9">
    <source>
        <dbReference type="Proteomes" id="UP000659124"/>
    </source>
</evidence>
<evidence type="ECO:0000256" key="2">
    <source>
        <dbReference type="ARBA" id="ARBA00023012"/>
    </source>
</evidence>
<accession>A0ABR7TRB3</accession>
<evidence type="ECO:0000259" key="6">
    <source>
        <dbReference type="PROSITE" id="PS50110"/>
    </source>
</evidence>
<dbReference type="InterPro" id="IPR036388">
    <property type="entry name" value="WH-like_DNA-bd_sf"/>
</dbReference>
<evidence type="ECO:0000256" key="1">
    <source>
        <dbReference type="ARBA" id="ARBA00022553"/>
    </source>
</evidence>
<feature type="domain" description="Response regulatory" evidence="6">
    <location>
        <begin position="7"/>
        <end position="121"/>
    </location>
</feature>
<evidence type="ECO:0000256" key="3">
    <source>
        <dbReference type="ARBA" id="ARBA00023125"/>
    </source>
</evidence>
<dbReference type="SUPFAM" id="SSF46894">
    <property type="entry name" value="C-terminal effector domain of the bipartite response regulators"/>
    <property type="match status" value="1"/>
</dbReference>
<protein>
    <submittedName>
        <fullName evidence="8">Response regulator transcription factor</fullName>
    </submittedName>
</protein>
<proteinExistence type="predicted"/>